<feature type="non-terminal residue" evidence="1">
    <location>
        <position position="151"/>
    </location>
</feature>
<dbReference type="OrthoDB" id="3201641at2759"/>
<evidence type="ECO:0000313" key="2">
    <source>
        <dbReference type="Proteomes" id="UP000054144"/>
    </source>
</evidence>
<organism evidence="1 2">
    <name type="scientific">Fistulina hepatica ATCC 64428</name>
    <dbReference type="NCBI Taxonomy" id="1128425"/>
    <lineage>
        <taxon>Eukaryota</taxon>
        <taxon>Fungi</taxon>
        <taxon>Dikarya</taxon>
        <taxon>Basidiomycota</taxon>
        <taxon>Agaricomycotina</taxon>
        <taxon>Agaricomycetes</taxon>
        <taxon>Agaricomycetidae</taxon>
        <taxon>Agaricales</taxon>
        <taxon>Fistulinaceae</taxon>
        <taxon>Fistulina</taxon>
    </lineage>
</organism>
<dbReference type="Proteomes" id="UP000054144">
    <property type="component" value="Unassembled WGS sequence"/>
</dbReference>
<gene>
    <name evidence="1" type="ORF">FISHEDRAFT_21420</name>
</gene>
<proteinExistence type="predicted"/>
<keyword evidence="2" id="KW-1185">Reference proteome</keyword>
<dbReference type="EMBL" id="KN882035">
    <property type="protein sequence ID" value="KIY46321.1"/>
    <property type="molecule type" value="Genomic_DNA"/>
</dbReference>
<reference evidence="1 2" key="1">
    <citation type="journal article" date="2015" name="Fungal Genet. Biol.">
        <title>Evolution of novel wood decay mechanisms in Agaricales revealed by the genome sequences of Fistulina hepatica and Cylindrobasidium torrendii.</title>
        <authorList>
            <person name="Floudas D."/>
            <person name="Held B.W."/>
            <person name="Riley R."/>
            <person name="Nagy L.G."/>
            <person name="Koehler G."/>
            <person name="Ransdell A.S."/>
            <person name="Younus H."/>
            <person name="Chow J."/>
            <person name="Chiniquy J."/>
            <person name="Lipzen A."/>
            <person name="Tritt A."/>
            <person name="Sun H."/>
            <person name="Haridas S."/>
            <person name="LaButti K."/>
            <person name="Ohm R.A."/>
            <person name="Kues U."/>
            <person name="Blanchette R.A."/>
            <person name="Grigoriev I.V."/>
            <person name="Minto R.E."/>
            <person name="Hibbett D.S."/>
        </authorList>
    </citation>
    <scope>NUCLEOTIDE SEQUENCE [LARGE SCALE GENOMIC DNA]</scope>
    <source>
        <strain evidence="1 2">ATCC 64428</strain>
    </source>
</reference>
<evidence type="ECO:0000313" key="1">
    <source>
        <dbReference type="EMBL" id="KIY46321.1"/>
    </source>
</evidence>
<dbReference type="AlphaFoldDB" id="A0A0D7A8T7"/>
<sequence length="151" mass="16484">MLVLSAIRDLLVQVLSPPDFHTAALFTPSGQLISYAVNPPRPKDKVRVVVGLSGEVWQETREQGYGVVDSEVGRIVVIPVKDEALEDDAGTSDSLDWQPLMLLALNAAPQYNTEEMISKGQVLARHLSKHLSKFRTYLASPKPPATVSPVP</sequence>
<name>A0A0D7A8T7_9AGAR</name>
<accession>A0A0D7A8T7</accession>
<dbReference type="Gene3D" id="3.30.450.30">
    <property type="entry name" value="Dynein light chain 2a, cytoplasmic"/>
    <property type="match status" value="1"/>
</dbReference>
<protein>
    <submittedName>
        <fullName evidence="1">Uncharacterized protein</fullName>
    </submittedName>
</protein>